<name>A0AA39NHY1_9AGAR</name>
<gene>
    <name evidence="2" type="ORF">IW261DRAFT_1574851</name>
</gene>
<evidence type="ECO:0000313" key="2">
    <source>
        <dbReference type="EMBL" id="KAK0465773.1"/>
    </source>
</evidence>
<keyword evidence="3" id="KW-1185">Reference proteome</keyword>
<sequence>MVYFHFLKTGDFAAFSDVWFEAIWEQHVLYWPPQDRSDNGLMDHPCPVCSSMALDTLDPDARNQAIAAVEPKVHPPGPPDFRRSTCQPTKTHLPRIDLFKRPTARRSKIEGSRGLQTLQDRSYEIDNELQWQATLKELTSSQLVTGRRWLSFNPKAKLKHSLPSSSPFLVFAGPSTRSSSVKHGFVRLPVSPQKRKRRATGDFNDLPELLPGSDDFEDQDDTAPYDEYHLDPEAYTLAMAGDIEDIATAPDGVFAR</sequence>
<dbReference type="AlphaFoldDB" id="A0AA39NHY1"/>
<feature type="compositionally biased region" description="Acidic residues" evidence="1">
    <location>
        <begin position="214"/>
        <end position="224"/>
    </location>
</feature>
<reference evidence="2" key="1">
    <citation type="submission" date="2023-06" db="EMBL/GenBank/DDBJ databases">
        <authorList>
            <consortium name="Lawrence Berkeley National Laboratory"/>
            <person name="Ahrendt S."/>
            <person name="Sahu N."/>
            <person name="Indic B."/>
            <person name="Wong-Bajracharya J."/>
            <person name="Merenyi Z."/>
            <person name="Ke H.-M."/>
            <person name="Monk M."/>
            <person name="Kocsube S."/>
            <person name="Drula E."/>
            <person name="Lipzen A."/>
            <person name="Balint B."/>
            <person name="Henrissat B."/>
            <person name="Andreopoulos B."/>
            <person name="Martin F.M."/>
            <person name="Harder C.B."/>
            <person name="Rigling D."/>
            <person name="Ford K.L."/>
            <person name="Foster G.D."/>
            <person name="Pangilinan J."/>
            <person name="Papanicolaou A."/>
            <person name="Barry K."/>
            <person name="LaButti K."/>
            <person name="Viragh M."/>
            <person name="Koriabine M."/>
            <person name="Yan M."/>
            <person name="Riley R."/>
            <person name="Champramary S."/>
            <person name="Plett K.L."/>
            <person name="Tsai I.J."/>
            <person name="Slot J."/>
            <person name="Sipos G."/>
            <person name="Plett J."/>
            <person name="Nagy L.G."/>
            <person name="Grigoriev I.V."/>
        </authorList>
    </citation>
    <scope>NUCLEOTIDE SEQUENCE</scope>
    <source>
        <strain evidence="2">ICMP 16352</strain>
    </source>
</reference>
<accession>A0AA39NHY1</accession>
<dbReference type="Proteomes" id="UP001175227">
    <property type="component" value="Unassembled WGS sequence"/>
</dbReference>
<protein>
    <submittedName>
        <fullName evidence="2">Uncharacterized protein</fullName>
    </submittedName>
</protein>
<comment type="caution">
    <text evidence="2">The sequence shown here is derived from an EMBL/GenBank/DDBJ whole genome shotgun (WGS) entry which is preliminary data.</text>
</comment>
<evidence type="ECO:0000256" key="1">
    <source>
        <dbReference type="SAM" id="MobiDB-lite"/>
    </source>
</evidence>
<proteinExistence type="predicted"/>
<evidence type="ECO:0000313" key="3">
    <source>
        <dbReference type="Proteomes" id="UP001175227"/>
    </source>
</evidence>
<organism evidence="2 3">
    <name type="scientific">Armillaria novae-zelandiae</name>
    <dbReference type="NCBI Taxonomy" id="153914"/>
    <lineage>
        <taxon>Eukaryota</taxon>
        <taxon>Fungi</taxon>
        <taxon>Dikarya</taxon>
        <taxon>Basidiomycota</taxon>
        <taxon>Agaricomycotina</taxon>
        <taxon>Agaricomycetes</taxon>
        <taxon>Agaricomycetidae</taxon>
        <taxon>Agaricales</taxon>
        <taxon>Marasmiineae</taxon>
        <taxon>Physalacriaceae</taxon>
        <taxon>Armillaria</taxon>
    </lineage>
</organism>
<dbReference type="EMBL" id="JAUEPR010000090">
    <property type="protein sequence ID" value="KAK0465773.1"/>
    <property type="molecule type" value="Genomic_DNA"/>
</dbReference>
<feature type="region of interest" description="Disordered" evidence="1">
    <location>
        <begin position="192"/>
        <end position="225"/>
    </location>
</feature>